<organism evidence="5 6">
    <name type="scientific">Burkholderia cepacia GG4</name>
    <dbReference type="NCBI Taxonomy" id="1009846"/>
    <lineage>
        <taxon>Bacteria</taxon>
        <taxon>Pseudomonadati</taxon>
        <taxon>Pseudomonadota</taxon>
        <taxon>Betaproteobacteria</taxon>
        <taxon>Burkholderiales</taxon>
        <taxon>Burkholderiaceae</taxon>
        <taxon>Burkholderia</taxon>
        <taxon>Burkholderia cepacia complex</taxon>
    </lineage>
</organism>
<dbReference type="InterPro" id="IPR050808">
    <property type="entry name" value="Phage_Integrase"/>
</dbReference>
<evidence type="ECO:0000256" key="4">
    <source>
        <dbReference type="ARBA" id="ARBA00023172"/>
    </source>
</evidence>
<dbReference type="GO" id="GO:0003677">
    <property type="term" value="F:DNA binding"/>
    <property type="evidence" value="ECO:0007669"/>
    <property type="project" value="UniProtKB-KW"/>
</dbReference>
<dbReference type="KEGG" id="bct:GEM_1858"/>
<evidence type="ECO:0000256" key="3">
    <source>
        <dbReference type="ARBA" id="ARBA00023125"/>
    </source>
</evidence>
<reference evidence="5 6" key="1">
    <citation type="journal article" date="2012" name="J. Bacteriol.">
        <title>Complete Genome Sequence of Burkholderia sp. Strain GG4, a Betaproteobacterium That Reduces 3-Oxo-N-Acylhomoserine Lactones and Produces Different N-Acylhomoserine Lactones.</title>
        <authorList>
            <person name="Hong K.W."/>
            <person name="Koh C.L."/>
            <person name="Sam C.K."/>
            <person name="Yin W.F."/>
            <person name="Chan K.G."/>
        </authorList>
    </citation>
    <scope>NUCLEOTIDE SEQUENCE [LARGE SCALE GENOMIC DNA]</scope>
    <source>
        <strain evidence="5 6">GG4</strain>
    </source>
</reference>
<dbReference type="GO" id="GO:0015074">
    <property type="term" value="P:DNA integration"/>
    <property type="evidence" value="ECO:0007669"/>
    <property type="project" value="UniProtKB-KW"/>
</dbReference>
<evidence type="ECO:0000256" key="2">
    <source>
        <dbReference type="ARBA" id="ARBA00022908"/>
    </source>
</evidence>
<accession>A0A9W3JZP8</accession>
<dbReference type="InterPro" id="IPR011010">
    <property type="entry name" value="DNA_brk_join_enz"/>
</dbReference>
<comment type="similarity">
    <text evidence="1">Belongs to the 'phage' integrase family.</text>
</comment>
<protein>
    <submittedName>
        <fullName evidence="5">Phage-related integrase</fullName>
    </submittedName>
</protein>
<dbReference type="InterPro" id="IPR010998">
    <property type="entry name" value="Integrase_recombinase_N"/>
</dbReference>
<evidence type="ECO:0000313" key="6">
    <source>
        <dbReference type="Proteomes" id="UP000032866"/>
    </source>
</evidence>
<dbReference type="SUPFAM" id="SSF56349">
    <property type="entry name" value="DNA breaking-rejoining enzymes"/>
    <property type="match status" value="1"/>
</dbReference>
<keyword evidence="4" id="KW-0233">DNA recombination</keyword>
<dbReference type="AlphaFoldDB" id="A0A9W3JZP8"/>
<dbReference type="Gene3D" id="1.10.443.10">
    <property type="entry name" value="Intergrase catalytic core"/>
    <property type="match status" value="1"/>
</dbReference>
<evidence type="ECO:0000256" key="1">
    <source>
        <dbReference type="ARBA" id="ARBA00008857"/>
    </source>
</evidence>
<keyword evidence="2" id="KW-0229">DNA integration</keyword>
<gene>
    <name evidence="5" type="ORF">GEM_1858</name>
</gene>
<proteinExistence type="inferred from homology"/>
<dbReference type="Gene3D" id="1.10.150.130">
    <property type="match status" value="1"/>
</dbReference>
<keyword evidence="3" id="KW-0238">DNA-binding</keyword>
<dbReference type="GO" id="GO:0006310">
    <property type="term" value="P:DNA recombination"/>
    <property type="evidence" value="ECO:0007669"/>
    <property type="project" value="UniProtKB-KW"/>
</dbReference>
<dbReference type="PANTHER" id="PTHR30629">
    <property type="entry name" value="PROPHAGE INTEGRASE"/>
    <property type="match status" value="1"/>
</dbReference>
<dbReference type="EMBL" id="CP003774">
    <property type="protein sequence ID" value="AFQ48282.1"/>
    <property type="molecule type" value="Genomic_DNA"/>
</dbReference>
<dbReference type="Proteomes" id="UP000032866">
    <property type="component" value="Chromosome 1"/>
</dbReference>
<evidence type="ECO:0000313" key="5">
    <source>
        <dbReference type="EMBL" id="AFQ48282.1"/>
    </source>
</evidence>
<dbReference type="InterPro" id="IPR013762">
    <property type="entry name" value="Integrase-like_cat_sf"/>
</dbReference>
<dbReference type="PANTHER" id="PTHR30629:SF2">
    <property type="entry name" value="PROPHAGE INTEGRASE INTS-RELATED"/>
    <property type="match status" value="1"/>
</dbReference>
<name>A0A9W3JZP8_BURCE</name>
<sequence length="463" mass="52111">MAGACDEHGKLLAQAVSSRSSGNGISARLVTIFRCIFSNLLLSRGAALFLGSSGLDRFRFCCLRIGLDDGDPARADQVLDLESGRRPDECRDQVRNRNLQHHSPPIAKRAFLCASFQKAGQHAAASRHPLRPPAVRLVHRAARAPPVASVESPGGRARAVRCRPNVVGEAFEWQEALPHTDERRKAQITLDENRVESTHLIKVFGKMQPKAIKPKHVYGYLDKRAQLGAPAKANKEVALLSAILEYGRRRGDVETNPCRGIEYNPTRPRQWYVRQDEIELAVEVARSRRSVGDQHPSSAYLILALCVQAAYLTVSRPTEMRELHRQSHRPEGVEVPIGKRKAGEQQRVKLVLWSPELRAVIDEAMALQRTSSVHVFGNTAGQVDTRSGWNTNWSRLMGYCEKEAQRRGVEFERLALRDMRPAAVTDRQEEGDDRIIDATGHADERMVRKTYDRRRQRKVRATR</sequence>